<dbReference type="AlphaFoldDB" id="A0A9E7C2Z5"/>
<dbReference type="PANTHER" id="PTHR24104:SF25">
    <property type="entry name" value="PROTEIN LIN-41"/>
    <property type="match status" value="1"/>
</dbReference>
<reference evidence="2" key="1">
    <citation type="journal article" date="2022" name="Int. J. Syst. Evol. Microbiol.">
        <title>Pseudomonas aegrilactucae sp. nov. and Pseudomonas morbosilactucae sp. nov., pathogens causing bacterial rot of lettuce in Japan.</title>
        <authorList>
            <person name="Sawada H."/>
            <person name="Fujikawa T."/>
            <person name="Satou M."/>
        </authorList>
    </citation>
    <scope>NUCLEOTIDE SEQUENCE</scope>
    <source>
        <strain evidence="2">0166_1</strain>
    </source>
</reference>
<accession>A0A9E7C2Z5</accession>
<protein>
    <submittedName>
        <fullName evidence="2">Virginiamycin B lyase</fullName>
        <ecNumber evidence="2">4.2.99.-</ecNumber>
    </submittedName>
</protein>
<dbReference type="InterPro" id="IPR050952">
    <property type="entry name" value="TRIM-NHL_E3_ligases"/>
</dbReference>
<keyword evidence="1" id="KW-0732">Signal</keyword>
<dbReference type="Gene3D" id="2.120.10.30">
    <property type="entry name" value="TolB, C-terminal domain"/>
    <property type="match status" value="2"/>
</dbReference>
<gene>
    <name evidence="2" type="primary">vgb_3</name>
    <name evidence="2" type="ORF">DSM104329_05447</name>
</gene>
<dbReference type="Gene3D" id="2.40.10.500">
    <property type="match status" value="1"/>
</dbReference>
<evidence type="ECO:0000313" key="3">
    <source>
        <dbReference type="Proteomes" id="UP001162834"/>
    </source>
</evidence>
<dbReference type="GO" id="GO:0016829">
    <property type="term" value="F:lyase activity"/>
    <property type="evidence" value="ECO:0007669"/>
    <property type="project" value="UniProtKB-KW"/>
</dbReference>
<evidence type="ECO:0000313" key="2">
    <source>
        <dbReference type="EMBL" id="UGS39015.1"/>
    </source>
</evidence>
<dbReference type="CDD" id="cd05819">
    <property type="entry name" value="NHL"/>
    <property type="match status" value="1"/>
</dbReference>
<keyword evidence="3" id="KW-1185">Reference proteome</keyword>
<dbReference type="EC" id="4.2.99.-" evidence="2"/>
<keyword evidence="2" id="KW-0456">Lyase</keyword>
<dbReference type="EMBL" id="CP087164">
    <property type="protein sequence ID" value="UGS39015.1"/>
    <property type="molecule type" value="Genomic_DNA"/>
</dbReference>
<dbReference type="SUPFAM" id="SSF101898">
    <property type="entry name" value="NHL repeat"/>
    <property type="match status" value="1"/>
</dbReference>
<feature type="chain" id="PRO_5038433879" evidence="1">
    <location>
        <begin position="24"/>
        <end position="607"/>
    </location>
</feature>
<dbReference type="PANTHER" id="PTHR24104">
    <property type="entry name" value="E3 UBIQUITIN-PROTEIN LIGASE NHLRC1-RELATED"/>
    <property type="match status" value="1"/>
</dbReference>
<feature type="signal peptide" evidence="1">
    <location>
        <begin position="1"/>
        <end position="23"/>
    </location>
</feature>
<dbReference type="KEGG" id="sbae:DSM104329_05447"/>
<dbReference type="InterPro" id="IPR011042">
    <property type="entry name" value="6-blade_b-propeller_TolB-like"/>
</dbReference>
<organism evidence="2 3">
    <name type="scientific">Capillimicrobium parvum</name>
    <dbReference type="NCBI Taxonomy" id="2884022"/>
    <lineage>
        <taxon>Bacteria</taxon>
        <taxon>Bacillati</taxon>
        <taxon>Actinomycetota</taxon>
        <taxon>Thermoleophilia</taxon>
        <taxon>Solirubrobacterales</taxon>
        <taxon>Capillimicrobiaceae</taxon>
        <taxon>Capillimicrobium</taxon>
    </lineage>
</organism>
<dbReference type="RefSeq" id="WP_259313026.1">
    <property type="nucleotide sequence ID" value="NZ_CP087164.1"/>
</dbReference>
<dbReference type="Proteomes" id="UP001162834">
    <property type="component" value="Chromosome"/>
</dbReference>
<proteinExistence type="predicted"/>
<name>A0A9E7C2Z5_9ACTN</name>
<sequence length="607" mass="61068">MHHGWIALAGTAALLAAAAPAQAATLTGTVKAGGKPVAGSDVQLFAARAADQVALGSASTNASGAYTLGYDLPEGTAALVARASGGSVGGRVLPAAARMMTATAVSPAVPGELPINEQTTVGAAYALTRFLDAAGAVRGPSPGLANAAATVASLVEPSTGKLSFTIANSPNGNATEALATFNTLAGIVTSCTTGTSRDCKRLLAAATPRGGPRPADTIAAMRALNRAPTTHPRRLFALTTRTPYTGTLSSAPKSWVIPIVFVGGGMNAPGRMAFDSKGNIWTGNNFQANTTSAGLTLSVFNPMGQPILGSPIVGGGLRGAGFGTVIDAQDRVWVGNYAGASISAFDATGAPLPGSPYTQGPIDKPQGMAVDQQGNLWTASFGTGSVVVYPKGDPTAAWAPITGAGLARPFSVAIDGGGVAWVTGNAFSKDPGTVQRINPDGSLAGAPITGGGLRSPLGIAIDTAGNAWAANFEGSSVTRITPDGQPTQIRVPSLLGPWGVAVDGDDNIWVAGFLHQNVTLLCGQRTEHCPPGTRTGQPISPRAAGYRSRGMQRITAVQIDPSGNVWLANNWSGASPLKDFIGGNGLVELIGAAAPVKAPQIGLPQRP</sequence>
<dbReference type="GO" id="GO:0008270">
    <property type="term" value="F:zinc ion binding"/>
    <property type="evidence" value="ECO:0007669"/>
    <property type="project" value="UniProtKB-KW"/>
</dbReference>
<evidence type="ECO:0000256" key="1">
    <source>
        <dbReference type="SAM" id="SignalP"/>
    </source>
</evidence>